<sequence>MLARQGQSVQLEQTALPGLSDCRDHLDRKASQVRLVRKGRKDCRVRLDPLGHRALPVRPVQSARQARPEKQVCGDQQGRLVRLALGDRQALQEQRLSALRAPSRTPRVQTNSGRSSPLLHLKQWPHTSQP</sequence>
<evidence type="ECO:0000313" key="3">
    <source>
        <dbReference type="EMBL" id="GLS65763.1"/>
    </source>
</evidence>
<accession>A0A512JC79</accession>
<evidence type="ECO:0000256" key="1">
    <source>
        <dbReference type="SAM" id="MobiDB-lite"/>
    </source>
</evidence>
<feature type="region of interest" description="Disordered" evidence="1">
    <location>
        <begin position="96"/>
        <end position="130"/>
    </location>
</feature>
<dbReference type="Proteomes" id="UP001156856">
    <property type="component" value="Unassembled WGS sequence"/>
</dbReference>
<evidence type="ECO:0000313" key="2">
    <source>
        <dbReference type="EMBL" id="GEP07531.1"/>
    </source>
</evidence>
<reference evidence="3" key="1">
    <citation type="journal article" date="2014" name="Int. J. Syst. Evol. Microbiol.">
        <title>Complete genome of a new Firmicutes species belonging to the dominant human colonic microbiota ('Ruminococcus bicirculans') reveals two chromosomes and a selective capacity to utilize plant glucans.</title>
        <authorList>
            <consortium name="NISC Comparative Sequencing Program"/>
            <person name="Wegmann U."/>
            <person name="Louis P."/>
            <person name="Goesmann A."/>
            <person name="Henrissat B."/>
            <person name="Duncan S.H."/>
            <person name="Flint H.J."/>
        </authorList>
    </citation>
    <scope>NUCLEOTIDE SEQUENCE</scope>
    <source>
        <strain evidence="3">NBRC 107715</strain>
    </source>
</reference>
<reference evidence="3" key="4">
    <citation type="submission" date="2023-01" db="EMBL/GenBank/DDBJ databases">
        <title>Draft genome sequence of Methylobacterium oxalidis strain NBRC 107715.</title>
        <authorList>
            <person name="Sun Q."/>
            <person name="Mori K."/>
        </authorList>
    </citation>
    <scope>NUCLEOTIDE SEQUENCE</scope>
    <source>
        <strain evidence="3">NBRC 107715</strain>
    </source>
</reference>
<gene>
    <name evidence="3" type="ORF">GCM10007888_41450</name>
    <name evidence="2" type="ORF">MOX02_55690</name>
</gene>
<proteinExistence type="predicted"/>
<comment type="caution">
    <text evidence="2">The sequence shown here is derived from an EMBL/GenBank/DDBJ whole genome shotgun (WGS) entry which is preliminary data.</text>
</comment>
<reference evidence="5" key="2">
    <citation type="journal article" date="2019" name="Int. J. Syst. Evol. Microbiol.">
        <title>The Global Catalogue of Microorganisms (GCM) 10K type strain sequencing project: providing services to taxonomists for standard genome sequencing and annotation.</title>
        <authorList>
            <consortium name="The Broad Institute Genomics Platform"/>
            <consortium name="The Broad Institute Genome Sequencing Center for Infectious Disease"/>
            <person name="Wu L."/>
            <person name="Ma J."/>
        </authorList>
    </citation>
    <scope>NUCLEOTIDE SEQUENCE [LARGE SCALE GENOMIC DNA]</scope>
    <source>
        <strain evidence="5">NBRC 107715</strain>
    </source>
</reference>
<dbReference type="Proteomes" id="UP000321960">
    <property type="component" value="Unassembled WGS sequence"/>
</dbReference>
<feature type="compositionally biased region" description="Polar residues" evidence="1">
    <location>
        <begin position="106"/>
        <end position="115"/>
    </location>
</feature>
<evidence type="ECO:0000313" key="4">
    <source>
        <dbReference type="Proteomes" id="UP000321960"/>
    </source>
</evidence>
<name>A0A512JC79_9HYPH</name>
<organism evidence="2 4">
    <name type="scientific">Methylobacterium oxalidis</name>
    <dbReference type="NCBI Taxonomy" id="944322"/>
    <lineage>
        <taxon>Bacteria</taxon>
        <taxon>Pseudomonadati</taxon>
        <taxon>Pseudomonadota</taxon>
        <taxon>Alphaproteobacteria</taxon>
        <taxon>Hyphomicrobiales</taxon>
        <taxon>Methylobacteriaceae</taxon>
        <taxon>Methylobacterium</taxon>
    </lineage>
</organism>
<evidence type="ECO:0000313" key="5">
    <source>
        <dbReference type="Proteomes" id="UP001156856"/>
    </source>
</evidence>
<keyword evidence="5" id="KW-1185">Reference proteome</keyword>
<dbReference type="EMBL" id="BSPK01000078">
    <property type="protein sequence ID" value="GLS65763.1"/>
    <property type="molecule type" value="Genomic_DNA"/>
</dbReference>
<reference evidence="2 4" key="3">
    <citation type="submission" date="2019-07" db="EMBL/GenBank/DDBJ databases">
        <title>Whole genome shotgun sequence of Methylobacterium oxalidis NBRC 107715.</title>
        <authorList>
            <person name="Hosoyama A."/>
            <person name="Uohara A."/>
            <person name="Ohji S."/>
            <person name="Ichikawa N."/>
        </authorList>
    </citation>
    <scope>NUCLEOTIDE SEQUENCE [LARGE SCALE GENOMIC DNA]</scope>
    <source>
        <strain evidence="2 4">NBRC 107715</strain>
    </source>
</reference>
<dbReference type="EMBL" id="BJZU01000160">
    <property type="protein sequence ID" value="GEP07531.1"/>
    <property type="molecule type" value="Genomic_DNA"/>
</dbReference>
<protein>
    <submittedName>
        <fullName evidence="2">Uncharacterized protein</fullName>
    </submittedName>
</protein>
<dbReference type="AlphaFoldDB" id="A0A512JC79"/>